<name>A0A8T2MHK6_ASTMX</name>
<dbReference type="GO" id="GO:0016477">
    <property type="term" value="P:cell migration"/>
    <property type="evidence" value="ECO:0007669"/>
    <property type="project" value="TreeGrafter"/>
</dbReference>
<sequence length="1495" mass="163519">MAGEEDPWKEVLDSVQDAVGRQVKLTLKKKVQLEVKSEKLESRILALAAHRAYLLSARAPARIEQTFNFFDIQSVSSNKSNQLVLEYDKGQLSVKLSSNEEVDEVIAQIGSSIQEHCPGLNPVRVIKKLSLKPAERVTSLQTLWENNTPADTGPCGAFSRMYWCLCDQQGFPYREEVQWDVDTIYLTQDTRELNLQDFIHLENRDLMGIVAVLEYNQWFTRLSLKDYKLSTDLCDQILRVVARSSRLEELVLENTGLKADFAQKLSSALSQNPHSALHTLILTNNSLEDKGIASLSSSLGKLSSGLKHLNLSKNSLSTKGVNILAQALCSNPSIFNTLTHLDLSGNSLRGDDLPNLWNFLGQPNSLQTLDLSSCDCSLDLVCSSLLRGSLKHLSVLNMSKSVFNLKRGKELPSSFKQFFNNAQALNTIILSGTKLPLEALKALLLGLASNPNLKDISLDLSSCELRSAGSQILEGCIAEIPNISSLDISDNGLDSDLTTLLVWLAKNRSIRNLSLGKNFSNIKSKNLGQVLSSLVLMIQEEESPLSSLSLADSKLKADLSIVLNAVGGNSSLTRLDISGNSMGDMGAKMLAKALQINTKLRTVIWDRNNVSAQGLQDVAAALEKNYTIRFMPMPIMDAALALKSSPEKTEDALMKMEQYLLRNHETRKYLQEQAYRLQQGIVTSTTQQMIDRLCVKVQDHLNSLRFSEREIVQEDMKAAEKLVQDARNSKRLLANMYHLRSLGRGGGVSEGGESPWAGPIQEELQSMVGEISTVIDQQLQSLLVSMVDTAESVCPHVMRKANLRPALMRASEGKMSVPQSFITDTLLKQSAVDIINKISEVKLSLASFLSDRIIDEILASLSRSQQRLAEHLSRRGQPLLHHDSEETEVVDETNLLPENLPAPPDDLLLTPTSKRKSILFRMVRPVSVAFELEFDLDKALEHVPIHLEDLPLPLPPTPVEAELVRQRSVGLSDLPETESPKLQHITKQRPRRKKTAKTSKPPALRRAAPVEEVELESLVGKVDEGVDEFFSKKVTKIGAKRSSVRDSVVEGERKRESRMSGFFNLIKSRTSTKTPPTSPHTPSTAPASVTPTTTTPIVTTANPPITAAASVEEFDETDSTKTAVKSPLPDPPAEPISSQPVEKAGPCDHGEIAAAPEPKAQAEEGKKKEGAPAGRIRRVQVMGNDFLAQLRAKQEKLKEKAPESSVPTVKLQTEHGEGGSSTVEKLLHKEPHPEPAFRSHSPLSQPKHAGPPHAPIPAHVPATKLTPATSTQAATKFTLTPHPNSSKPAQNPQPSPPPSLERLPSLEPQPSSQVPSPPMNKTPSLEPLPSPRVPPPPVTSPPSSSSSSSISADDVVSGRPSAGSSPMLPVPAPRVKSAPSDTETEEQSPVYHSSDRIPPHIMLDPAVEDSVFESELNTHTSHTPETGQHSSPRHSSTHPAEKEDHQHSTSLPSPVDLMSPTDFPSAPSLSTTDSDSEHQPDDQHTEIPDEDETSE</sequence>
<proteinExistence type="inferred from homology"/>
<feature type="compositionally biased region" description="Basic and acidic residues" evidence="9">
    <location>
        <begin position="1225"/>
        <end position="1237"/>
    </location>
</feature>
<keyword evidence="4" id="KW-1003">Cell membrane</keyword>
<dbReference type="Gene3D" id="6.10.140.1850">
    <property type="match status" value="1"/>
</dbReference>
<dbReference type="Pfam" id="PF13516">
    <property type="entry name" value="LRR_6"/>
    <property type="match status" value="1"/>
</dbReference>
<evidence type="ECO:0000256" key="6">
    <source>
        <dbReference type="ARBA" id="ARBA00022614"/>
    </source>
</evidence>
<comment type="caution">
    <text evidence="12">The sequence shown here is derived from an EMBL/GenBank/DDBJ whole genome shotgun (WGS) entry which is preliminary data.</text>
</comment>
<feature type="compositionally biased region" description="Low complexity" evidence="9">
    <location>
        <begin position="1300"/>
        <end position="1314"/>
    </location>
</feature>
<evidence type="ECO:0000256" key="5">
    <source>
        <dbReference type="ARBA" id="ARBA00022490"/>
    </source>
</evidence>
<evidence type="ECO:0000256" key="2">
    <source>
        <dbReference type="ARBA" id="ARBA00004496"/>
    </source>
</evidence>
<keyword evidence="8" id="KW-0472">Membrane</keyword>
<feature type="compositionally biased region" description="Pro residues" evidence="9">
    <location>
        <begin position="1315"/>
        <end position="1340"/>
    </location>
</feature>
<feature type="compositionally biased region" description="Low complexity" evidence="9">
    <location>
        <begin position="1071"/>
        <end position="1110"/>
    </location>
</feature>
<feature type="domain" description="CARMIL pleckstrin homology" evidence="11">
    <location>
        <begin position="26"/>
        <end position="115"/>
    </location>
</feature>
<evidence type="ECO:0000259" key="10">
    <source>
        <dbReference type="Pfam" id="PF16000"/>
    </source>
</evidence>
<dbReference type="GO" id="GO:0030027">
    <property type="term" value="C:lamellipodium"/>
    <property type="evidence" value="ECO:0007669"/>
    <property type="project" value="TreeGrafter"/>
</dbReference>
<dbReference type="InterPro" id="IPR001611">
    <property type="entry name" value="Leu-rich_rpt"/>
</dbReference>
<dbReference type="InterPro" id="IPR051279">
    <property type="entry name" value="PP1-Reg/Actin-Interact_Protein"/>
</dbReference>
<feature type="compositionally biased region" description="Basic and acidic residues" evidence="9">
    <location>
        <begin position="1475"/>
        <end position="1487"/>
    </location>
</feature>
<dbReference type="SUPFAM" id="SSF52047">
    <property type="entry name" value="RNI-like"/>
    <property type="match status" value="2"/>
</dbReference>
<keyword evidence="7" id="KW-0677">Repeat</keyword>
<evidence type="ECO:0000313" key="12">
    <source>
        <dbReference type="EMBL" id="KAG9281292.1"/>
    </source>
</evidence>
<feature type="compositionally biased region" description="Polar residues" evidence="9">
    <location>
        <begin position="1266"/>
        <end position="1282"/>
    </location>
</feature>
<dbReference type="GO" id="GO:0005886">
    <property type="term" value="C:plasma membrane"/>
    <property type="evidence" value="ECO:0007669"/>
    <property type="project" value="UniProtKB-SubCell"/>
</dbReference>
<gene>
    <name evidence="12" type="primary">CARMIL1</name>
    <name evidence="12" type="ORF">AMEX_G4085</name>
</gene>
<feature type="region of interest" description="Disordered" evidence="9">
    <location>
        <begin position="970"/>
        <end position="1008"/>
    </location>
</feature>
<protein>
    <submittedName>
        <fullName evidence="12">F-actin-uncapping protein LRRC16A-like</fullName>
    </submittedName>
</protein>
<dbReference type="Pfam" id="PF00560">
    <property type="entry name" value="LRR_1"/>
    <property type="match status" value="1"/>
</dbReference>
<comment type="subcellular location">
    <subcellularLocation>
        <location evidence="1">Cell membrane</location>
    </subcellularLocation>
    <subcellularLocation>
        <location evidence="2">Cytoplasm</location>
    </subcellularLocation>
</comment>
<evidence type="ECO:0000256" key="9">
    <source>
        <dbReference type="SAM" id="MobiDB-lite"/>
    </source>
</evidence>
<evidence type="ECO:0000313" key="13">
    <source>
        <dbReference type="Proteomes" id="UP000752171"/>
    </source>
</evidence>
<dbReference type="EMBL" id="JAICCE010000002">
    <property type="protein sequence ID" value="KAG9281292.1"/>
    <property type="molecule type" value="Genomic_DNA"/>
</dbReference>
<dbReference type="InterPro" id="IPR032675">
    <property type="entry name" value="LRR_dom_sf"/>
</dbReference>
<evidence type="ECO:0000256" key="8">
    <source>
        <dbReference type="ARBA" id="ARBA00023136"/>
    </source>
</evidence>
<evidence type="ECO:0000256" key="7">
    <source>
        <dbReference type="ARBA" id="ARBA00022737"/>
    </source>
</evidence>
<dbReference type="GO" id="GO:0034315">
    <property type="term" value="P:regulation of Arp2/3 complex-mediated actin nucleation"/>
    <property type="evidence" value="ECO:0007669"/>
    <property type="project" value="TreeGrafter"/>
</dbReference>
<reference evidence="12 13" key="1">
    <citation type="submission" date="2021-07" db="EMBL/GenBank/DDBJ databases">
        <authorList>
            <person name="Imarazene B."/>
            <person name="Zahm M."/>
            <person name="Klopp C."/>
            <person name="Cabau C."/>
            <person name="Beille S."/>
            <person name="Jouanno E."/>
            <person name="Castinel A."/>
            <person name="Lluch J."/>
            <person name="Gil L."/>
            <person name="Kuchtly C."/>
            <person name="Lopez Roques C."/>
            <person name="Donnadieu C."/>
            <person name="Parrinello H."/>
            <person name="Journot L."/>
            <person name="Du K."/>
            <person name="Schartl M."/>
            <person name="Retaux S."/>
            <person name="Guiguen Y."/>
        </authorList>
    </citation>
    <scope>NUCLEOTIDE SEQUENCE [LARGE SCALE GENOMIC DNA]</scope>
    <source>
        <strain evidence="12">Pach_M1</strain>
        <tissue evidence="12">Testis</tissue>
    </source>
</reference>
<dbReference type="Pfam" id="PF16000">
    <property type="entry name" value="CARMIL_C"/>
    <property type="match status" value="1"/>
</dbReference>
<feature type="compositionally biased region" description="Basic and acidic residues" evidence="9">
    <location>
        <begin position="1193"/>
        <end position="1202"/>
    </location>
</feature>
<dbReference type="InterPro" id="IPR011993">
    <property type="entry name" value="PH-like_dom_sf"/>
</dbReference>
<accession>A0A8T2MHK6</accession>
<dbReference type="SMART" id="SM00368">
    <property type="entry name" value="LRR_RI"/>
    <property type="match status" value="7"/>
</dbReference>
<evidence type="ECO:0000259" key="11">
    <source>
        <dbReference type="Pfam" id="PF17888"/>
    </source>
</evidence>
<dbReference type="InterPro" id="IPR041245">
    <property type="entry name" value="CARMIL_PH"/>
</dbReference>
<dbReference type="OrthoDB" id="18598at2759"/>
<dbReference type="PANTHER" id="PTHR24112">
    <property type="entry name" value="LEUCINE-RICH REPEAT, ISOFORM F-RELATED"/>
    <property type="match status" value="1"/>
</dbReference>
<evidence type="ECO:0000256" key="4">
    <source>
        <dbReference type="ARBA" id="ARBA00022475"/>
    </source>
</evidence>
<keyword evidence="5" id="KW-0963">Cytoplasm</keyword>
<feature type="compositionally biased region" description="Basic and acidic residues" evidence="9">
    <location>
        <begin position="1160"/>
        <end position="1170"/>
    </location>
</feature>
<evidence type="ECO:0000256" key="1">
    <source>
        <dbReference type="ARBA" id="ARBA00004236"/>
    </source>
</evidence>
<feature type="region of interest" description="Disordered" evidence="9">
    <location>
        <begin position="1193"/>
        <end position="1495"/>
    </location>
</feature>
<dbReference type="InterPro" id="IPR031943">
    <property type="entry name" value="CARMIL_C"/>
</dbReference>
<dbReference type="GO" id="GO:0005737">
    <property type="term" value="C:cytoplasm"/>
    <property type="evidence" value="ECO:0007669"/>
    <property type="project" value="UniProtKB-SubCell"/>
</dbReference>
<dbReference type="Gene3D" id="2.30.29.30">
    <property type="entry name" value="Pleckstrin-homology domain (PH domain)/Phosphotyrosine-binding domain (PTB)"/>
    <property type="match status" value="1"/>
</dbReference>
<feature type="region of interest" description="Disordered" evidence="9">
    <location>
        <begin position="1066"/>
        <end position="1179"/>
    </location>
</feature>
<feature type="domain" description="CARMIL C-terminal" evidence="10">
    <location>
        <begin position="790"/>
        <end position="1072"/>
    </location>
</feature>
<dbReference type="Gene3D" id="3.80.10.10">
    <property type="entry name" value="Ribonuclease Inhibitor"/>
    <property type="match status" value="1"/>
</dbReference>
<dbReference type="PANTHER" id="PTHR24112:SF39">
    <property type="entry name" value="F-ACTIN-UNCAPPING PROTEIN LRRC16A"/>
    <property type="match status" value="1"/>
</dbReference>
<comment type="similarity">
    <text evidence="3">Belongs to the CARMIL family.</text>
</comment>
<evidence type="ECO:0000256" key="3">
    <source>
        <dbReference type="ARBA" id="ARBA00007298"/>
    </source>
</evidence>
<dbReference type="Proteomes" id="UP000752171">
    <property type="component" value="Unassembled WGS sequence"/>
</dbReference>
<organism evidence="12 13">
    <name type="scientific">Astyanax mexicanus</name>
    <name type="common">Blind cave fish</name>
    <name type="synonym">Astyanax fasciatus mexicanus</name>
    <dbReference type="NCBI Taxonomy" id="7994"/>
    <lineage>
        <taxon>Eukaryota</taxon>
        <taxon>Metazoa</taxon>
        <taxon>Chordata</taxon>
        <taxon>Craniata</taxon>
        <taxon>Vertebrata</taxon>
        <taxon>Euteleostomi</taxon>
        <taxon>Actinopterygii</taxon>
        <taxon>Neopterygii</taxon>
        <taxon>Teleostei</taxon>
        <taxon>Ostariophysi</taxon>
        <taxon>Characiformes</taxon>
        <taxon>Characoidei</taxon>
        <taxon>Acestrorhamphidae</taxon>
        <taxon>Acestrorhamphinae</taxon>
        <taxon>Astyanax</taxon>
    </lineage>
</organism>
<feature type="compositionally biased region" description="Basic residues" evidence="9">
    <location>
        <begin position="984"/>
        <end position="997"/>
    </location>
</feature>
<keyword evidence="6" id="KW-0433">Leucine-rich repeat</keyword>
<feature type="compositionally biased region" description="Polar residues" evidence="9">
    <location>
        <begin position="1415"/>
        <end position="1430"/>
    </location>
</feature>
<dbReference type="Pfam" id="PF17888">
    <property type="entry name" value="Carm_PH"/>
    <property type="match status" value="1"/>
</dbReference>
<dbReference type="FunFam" id="3.80.10.10:FF:000009">
    <property type="entry name" value="F-actin-uncapping protein LRRC16A isoform X1"/>
    <property type="match status" value="1"/>
</dbReference>